<accession>R7U104</accession>
<protein>
    <recommendedName>
        <fullName evidence="11">Aquaporin</fullName>
    </recommendedName>
</protein>
<dbReference type="InterPro" id="IPR034294">
    <property type="entry name" value="Aquaporin_transptr"/>
</dbReference>
<dbReference type="EMBL" id="KB308724">
    <property type="protein sequence ID" value="ELT96865.1"/>
    <property type="molecule type" value="Genomic_DNA"/>
</dbReference>
<evidence type="ECO:0000256" key="2">
    <source>
        <dbReference type="ARBA" id="ARBA00006175"/>
    </source>
</evidence>
<sequence>MFQECRDYKFWKAVRCELLCGLVYVLFGCGSFVYVGYSAAQTLVIAVSFGLSAAILVVCVGGISGGVCNPALTLGLLVTRNISVTRATTYFIAQIIGSLCGAAILYALSSADHVVSGHLGALSPHPQMTPAQCFGVEFMATLLVTMTTLAAGDDSKSFYVGCSIVAAHLFALPYTGCGLNPARCLAPAIFTGRWSNHWVYWIGPLLGGVIGGFTYEYSKPPSSLPQQRVLECDHSAISIETCATQLTV</sequence>
<proteinExistence type="inferred from homology"/>
<dbReference type="HOGENOM" id="CLU_020019_3_3_1"/>
<dbReference type="GO" id="GO:0005886">
    <property type="term" value="C:plasma membrane"/>
    <property type="evidence" value="ECO:0007669"/>
    <property type="project" value="TreeGrafter"/>
</dbReference>
<dbReference type="Pfam" id="PF00230">
    <property type="entry name" value="MIP"/>
    <property type="match status" value="1"/>
</dbReference>
<dbReference type="Proteomes" id="UP000014760">
    <property type="component" value="Unassembled WGS sequence"/>
</dbReference>
<feature type="transmembrane region" description="Helical" evidence="7">
    <location>
        <begin position="89"/>
        <end position="109"/>
    </location>
</feature>
<keyword evidence="5 7" id="KW-0472">Membrane</keyword>
<dbReference type="AlphaFoldDB" id="R7U104"/>
<evidence type="ECO:0000256" key="6">
    <source>
        <dbReference type="RuleBase" id="RU000477"/>
    </source>
</evidence>
<dbReference type="PANTHER" id="PTHR19139">
    <property type="entry name" value="AQUAPORIN TRANSPORTER"/>
    <property type="match status" value="1"/>
</dbReference>
<dbReference type="SUPFAM" id="SSF81338">
    <property type="entry name" value="Aquaporin-like"/>
    <property type="match status" value="1"/>
</dbReference>
<dbReference type="GO" id="GO:0015250">
    <property type="term" value="F:water channel activity"/>
    <property type="evidence" value="ECO:0007669"/>
    <property type="project" value="TreeGrafter"/>
</dbReference>
<dbReference type="PANTHER" id="PTHR19139:SF199">
    <property type="entry name" value="MIP17260P"/>
    <property type="match status" value="1"/>
</dbReference>
<reference evidence="9" key="3">
    <citation type="submission" date="2015-06" db="UniProtKB">
        <authorList>
            <consortium name="EnsemblMetazoa"/>
        </authorList>
    </citation>
    <scope>IDENTIFICATION</scope>
</reference>
<dbReference type="OrthoDB" id="3222at2759"/>
<keyword evidence="6" id="KW-0813">Transport</keyword>
<evidence type="ECO:0000256" key="7">
    <source>
        <dbReference type="SAM" id="Phobius"/>
    </source>
</evidence>
<dbReference type="OMA" id="IVTNTWR"/>
<name>R7U104_CAPTE</name>
<keyword evidence="3 6" id="KW-0812">Transmembrane</keyword>
<evidence type="ECO:0000256" key="3">
    <source>
        <dbReference type="ARBA" id="ARBA00022692"/>
    </source>
</evidence>
<keyword evidence="10" id="KW-1185">Reference proteome</keyword>
<dbReference type="STRING" id="283909.R7U104"/>
<dbReference type="Gene3D" id="1.20.1080.10">
    <property type="entry name" value="Glycerol uptake facilitator protein"/>
    <property type="match status" value="1"/>
</dbReference>
<evidence type="ECO:0000313" key="10">
    <source>
        <dbReference type="Proteomes" id="UP000014760"/>
    </source>
</evidence>
<comment type="similarity">
    <text evidence="2 6">Belongs to the MIP/aquaporin (TC 1.A.8) family.</text>
</comment>
<evidence type="ECO:0000256" key="1">
    <source>
        <dbReference type="ARBA" id="ARBA00004141"/>
    </source>
</evidence>
<gene>
    <name evidence="8" type="ORF">CAPTEDRAFT_120819</name>
</gene>
<evidence type="ECO:0000313" key="8">
    <source>
        <dbReference type="EMBL" id="ELT96865.1"/>
    </source>
</evidence>
<feature type="transmembrane region" description="Helical" evidence="7">
    <location>
        <begin position="43"/>
        <end position="68"/>
    </location>
</feature>
<evidence type="ECO:0000313" key="9">
    <source>
        <dbReference type="EnsemblMetazoa" id="CapteP120819"/>
    </source>
</evidence>
<evidence type="ECO:0008006" key="11">
    <source>
        <dbReference type="Google" id="ProtNLM"/>
    </source>
</evidence>
<dbReference type="EnsemblMetazoa" id="CapteT120819">
    <property type="protein sequence ID" value="CapteP120819"/>
    <property type="gene ID" value="CapteG120819"/>
</dbReference>
<reference evidence="10" key="1">
    <citation type="submission" date="2012-12" db="EMBL/GenBank/DDBJ databases">
        <authorList>
            <person name="Hellsten U."/>
            <person name="Grimwood J."/>
            <person name="Chapman J.A."/>
            <person name="Shapiro H."/>
            <person name="Aerts A."/>
            <person name="Otillar R.P."/>
            <person name="Terry A.Y."/>
            <person name="Boore J.L."/>
            <person name="Simakov O."/>
            <person name="Marletaz F."/>
            <person name="Cho S.-J."/>
            <person name="Edsinger-Gonzales E."/>
            <person name="Havlak P."/>
            <person name="Kuo D.-H."/>
            <person name="Larsson T."/>
            <person name="Lv J."/>
            <person name="Arendt D."/>
            <person name="Savage R."/>
            <person name="Osoegawa K."/>
            <person name="de Jong P."/>
            <person name="Lindberg D.R."/>
            <person name="Seaver E.C."/>
            <person name="Weisblat D.A."/>
            <person name="Putnam N.H."/>
            <person name="Grigoriev I.V."/>
            <person name="Rokhsar D.S."/>
        </authorList>
    </citation>
    <scope>NUCLEOTIDE SEQUENCE</scope>
    <source>
        <strain evidence="10">I ESC-2004</strain>
    </source>
</reference>
<evidence type="ECO:0000256" key="5">
    <source>
        <dbReference type="ARBA" id="ARBA00023136"/>
    </source>
</evidence>
<dbReference type="InterPro" id="IPR000425">
    <property type="entry name" value="MIP"/>
</dbReference>
<dbReference type="InterPro" id="IPR023271">
    <property type="entry name" value="Aquaporin-like"/>
</dbReference>
<dbReference type="PRINTS" id="PR00783">
    <property type="entry name" value="MINTRINSICP"/>
</dbReference>
<feature type="transmembrane region" description="Helical" evidence="7">
    <location>
        <begin position="16"/>
        <end position="37"/>
    </location>
</feature>
<dbReference type="PROSITE" id="PS51257">
    <property type="entry name" value="PROKAR_LIPOPROTEIN"/>
    <property type="match status" value="1"/>
</dbReference>
<feature type="transmembrane region" description="Helical" evidence="7">
    <location>
        <begin position="198"/>
        <end position="218"/>
    </location>
</feature>
<dbReference type="EMBL" id="AMQN01000253">
    <property type="status" value="NOT_ANNOTATED_CDS"/>
    <property type="molecule type" value="Genomic_DNA"/>
</dbReference>
<feature type="transmembrane region" description="Helical" evidence="7">
    <location>
        <begin position="158"/>
        <end position="176"/>
    </location>
</feature>
<evidence type="ECO:0000256" key="4">
    <source>
        <dbReference type="ARBA" id="ARBA00022989"/>
    </source>
</evidence>
<comment type="subcellular location">
    <subcellularLocation>
        <location evidence="1">Membrane</location>
        <topology evidence="1">Multi-pass membrane protein</topology>
    </subcellularLocation>
</comment>
<organism evidence="8">
    <name type="scientific">Capitella teleta</name>
    <name type="common">Polychaete worm</name>
    <dbReference type="NCBI Taxonomy" id="283909"/>
    <lineage>
        <taxon>Eukaryota</taxon>
        <taxon>Metazoa</taxon>
        <taxon>Spiralia</taxon>
        <taxon>Lophotrochozoa</taxon>
        <taxon>Annelida</taxon>
        <taxon>Polychaeta</taxon>
        <taxon>Sedentaria</taxon>
        <taxon>Scolecida</taxon>
        <taxon>Capitellidae</taxon>
        <taxon>Capitella</taxon>
    </lineage>
</organism>
<keyword evidence="4 7" id="KW-1133">Transmembrane helix</keyword>
<reference evidence="8 10" key="2">
    <citation type="journal article" date="2013" name="Nature">
        <title>Insights into bilaterian evolution from three spiralian genomes.</title>
        <authorList>
            <person name="Simakov O."/>
            <person name="Marletaz F."/>
            <person name="Cho S.J."/>
            <person name="Edsinger-Gonzales E."/>
            <person name="Havlak P."/>
            <person name="Hellsten U."/>
            <person name="Kuo D.H."/>
            <person name="Larsson T."/>
            <person name="Lv J."/>
            <person name="Arendt D."/>
            <person name="Savage R."/>
            <person name="Osoegawa K."/>
            <person name="de Jong P."/>
            <person name="Grimwood J."/>
            <person name="Chapman J.A."/>
            <person name="Shapiro H."/>
            <person name="Aerts A."/>
            <person name="Otillar R.P."/>
            <person name="Terry A.Y."/>
            <person name="Boore J.L."/>
            <person name="Grigoriev I.V."/>
            <person name="Lindberg D.R."/>
            <person name="Seaver E.C."/>
            <person name="Weisblat D.A."/>
            <person name="Putnam N.H."/>
            <person name="Rokhsar D.S."/>
        </authorList>
    </citation>
    <scope>NUCLEOTIDE SEQUENCE</scope>
    <source>
        <strain evidence="8 10">I ESC-2004</strain>
    </source>
</reference>